<dbReference type="PANTHER" id="PTHR35870:SF6">
    <property type="entry name" value="MGS207 PROTEIN"/>
    <property type="match status" value="1"/>
</dbReference>
<dbReference type="InterPro" id="IPR025337">
    <property type="entry name" value="Questin_oxidase-like"/>
</dbReference>
<accession>G0S2I2</accession>
<dbReference type="PANTHER" id="PTHR35870">
    <property type="entry name" value="PROTEIN, PUTATIVE (AFU_ORTHOLOGUE AFUA_5G03330)-RELATED"/>
    <property type="match status" value="1"/>
</dbReference>
<dbReference type="GO" id="GO:0016491">
    <property type="term" value="F:oxidoreductase activity"/>
    <property type="evidence" value="ECO:0007669"/>
    <property type="project" value="UniProtKB-KW"/>
</dbReference>
<organism evidence="3">
    <name type="scientific">Chaetomium thermophilum (strain DSM 1495 / CBS 144.50 / IMI 039719)</name>
    <name type="common">Thermochaetoides thermophila</name>
    <dbReference type="NCBI Taxonomy" id="759272"/>
    <lineage>
        <taxon>Eukaryota</taxon>
        <taxon>Fungi</taxon>
        <taxon>Dikarya</taxon>
        <taxon>Ascomycota</taxon>
        <taxon>Pezizomycotina</taxon>
        <taxon>Sordariomycetes</taxon>
        <taxon>Sordariomycetidae</taxon>
        <taxon>Sordariales</taxon>
        <taxon>Chaetomiaceae</taxon>
        <taxon>Thermochaetoides</taxon>
    </lineage>
</organism>
<keyword evidence="3" id="KW-1185">Reference proteome</keyword>
<reference evidence="2 3" key="1">
    <citation type="journal article" date="2011" name="Cell">
        <title>Insight into structure and assembly of the nuclear pore complex by utilizing the genome of a eukaryotic thermophile.</title>
        <authorList>
            <person name="Amlacher S."/>
            <person name="Sarges P."/>
            <person name="Flemming D."/>
            <person name="van Noort V."/>
            <person name="Kunze R."/>
            <person name="Devos D.P."/>
            <person name="Arumugam M."/>
            <person name="Bork P."/>
            <person name="Hurt E."/>
        </authorList>
    </citation>
    <scope>NUCLEOTIDE SEQUENCE [LARGE SCALE GENOMIC DNA]</scope>
    <source>
        <strain evidence="3">DSM 1495 / CBS 144.50 / IMI 039719</strain>
    </source>
</reference>
<dbReference type="OrthoDB" id="10265971at2759"/>
<evidence type="ECO:0000313" key="2">
    <source>
        <dbReference type="EMBL" id="EGS22215.1"/>
    </source>
</evidence>
<dbReference type="EMBL" id="GL988040">
    <property type="protein sequence ID" value="EGS22215.1"/>
    <property type="molecule type" value="Genomic_DNA"/>
</dbReference>
<dbReference type="OMA" id="PCIFANA"/>
<dbReference type="HOGENOM" id="CLU_071359_0_0_1"/>
<dbReference type="KEGG" id="cthr:CTHT_0017320"/>
<evidence type="ECO:0000313" key="3">
    <source>
        <dbReference type="Proteomes" id="UP000008066"/>
    </source>
</evidence>
<dbReference type="GeneID" id="18255770"/>
<evidence type="ECO:0000256" key="1">
    <source>
        <dbReference type="ARBA" id="ARBA00023002"/>
    </source>
</evidence>
<dbReference type="Proteomes" id="UP000008066">
    <property type="component" value="Unassembled WGS sequence"/>
</dbReference>
<proteinExistence type="predicted"/>
<dbReference type="AlphaFoldDB" id="G0S2I2"/>
<sequence>MDQGSERSTFDRYLKATHASHALLQPDGRYNNIPMALATLLFLGGTAAQIDAAFNSMKGTVASWEASPRSISDEEDRSRFLGDIRFQVAFKAYFGMEITKLGNSKSLVISQVFGTSKPLLYGLFAGVGRPLALLSDSIELRTALLVIQALTLSAVDWMDSMYELMTHPSLSVPLLEHLSPEDILSRVAHDGRFSGIMRGFGPSFQALPCIFANANAKLALVEYVRMLDVSNLPLLRPVLDVRLLELDDAPDEETGWEMIRQDFLVFAPFSGKYRDIEFLRALRSLWEL</sequence>
<name>G0S2I2_CHATD</name>
<protein>
    <submittedName>
        <fullName evidence="2">Uncharacterized protein</fullName>
    </submittedName>
</protein>
<dbReference type="RefSeq" id="XP_006692234.1">
    <property type="nucleotide sequence ID" value="XM_006692171.1"/>
</dbReference>
<dbReference type="Pfam" id="PF14027">
    <property type="entry name" value="Questin_oxidase"/>
    <property type="match status" value="1"/>
</dbReference>
<keyword evidence="1" id="KW-0560">Oxidoreductase</keyword>
<gene>
    <name evidence="2" type="ORF">CTHT_0017320</name>
</gene>